<evidence type="ECO:0000256" key="5">
    <source>
        <dbReference type="ARBA" id="ARBA00022771"/>
    </source>
</evidence>
<reference evidence="18" key="1">
    <citation type="submission" date="2017-04" db="EMBL/GenBank/DDBJ databases">
        <authorList>
            <person name="Varghese N."/>
            <person name="Submissions S."/>
        </authorList>
    </citation>
    <scope>NUCLEOTIDE SEQUENCE [LARGE SCALE GENOMIC DNA]</scope>
    <source>
        <strain evidence="18">NIO-1021</strain>
    </source>
</reference>
<gene>
    <name evidence="17" type="ORF">SAMN06296028_1025</name>
</gene>
<dbReference type="InterPro" id="IPR044090">
    <property type="entry name" value="Nei2_N"/>
</dbReference>
<keyword evidence="17" id="KW-0255">Endonuclease</keyword>
<evidence type="ECO:0000256" key="3">
    <source>
        <dbReference type="ARBA" id="ARBA00022723"/>
    </source>
</evidence>
<feature type="domain" description="Formamidopyrimidine-DNA glycosylase catalytic" evidence="16">
    <location>
        <begin position="2"/>
        <end position="111"/>
    </location>
</feature>
<dbReference type="PANTHER" id="PTHR42697:SF1">
    <property type="entry name" value="ENDONUCLEASE 8"/>
    <property type="match status" value="1"/>
</dbReference>
<keyword evidence="18" id="KW-1185">Reference proteome</keyword>
<dbReference type="RefSeq" id="WP_085106090.1">
    <property type="nucleotide sequence ID" value="NZ_FXAC01000002.1"/>
</dbReference>
<organism evidence="17 18">
    <name type="scientific">Kocuria marina subsp. indica</name>
    <dbReference type="NCBI Taxonomy" id="1049583"/>
    <lineage>
        <taxon>Bacteria</taxon>
        <taxon>Bacillati</taxon>
        <taxon>Actinomycetota</taxon>
        <taxon>Actinomycetes</taxon>
        <taxon>Micrococcales</taxon>
        <taxon>Micrococcaceae</taxon>
        <taxon>Kocuria</taxon>
    </lineage>
</organism>
<keyword evidence="8" id="KW-0238">DNA-binding</keyword>
<evidence type="ECO:0000256" key="9">
    <source>
        <dbReference type="ARBA" id="ARBA00023204"/>
    </source>
</evidence>
<keyword evidence="10" id="KW-0456">Lyase</keyword>
<dbReference type="GO" id="GO:0000703">
    <property type="term" value="F:oxidized pyrimidine nucleobase lesion DNA N-glycosylase activity"/>
    <property type="evidence" value="ECO:0007669"/>
    <property type="project" value="TreeGrafter"/>
</dbReference>
<dbReference type="Gene3D" id="3.20.190.10">
    <property type="entry name" value="MutM-like, N-terminal"/>
    <property type="match status" value="1"/>
</dbReference>
<feature type="compositionally biased region" description="Low complexity" evidence="14">
    <location>
        <begin position="112"/>
        <end position="131"/>
    </location>
</feature>
<dbReference type="GO" id="GO:0008270">
    <property type="term" value="F:zinc ion binding"/>
    <property type="evidence" value="ECO:0007669"/>
    <property type="project" value="UniProtKB-KW"/>
</dbReference>
<dbReference type="InterPro" id="IPR035937">
    <property type="entry name" value="FPG_N"/>
</dbReference>
<dbReference type="EMBL" id="FXAC01000002">
    <property type="protein sequence ID" value="SME92311.1"/>
    <property type="molecule type" value="Genomic_DNA"/>
</dbReference>
<feature type="region of interest" description="Disordered" evidence="14">
    <location>
        <begin position="88"/>
        <end position="161"/>
    </location>
</feature>
<evidence type="ECO:0000256" key="8">
    <source>
        <dbReference type="ARBA" id="ARBA00023125"/>
    </source>
</evidence>
<dbReference type="InterPro" id="IPR010979">
    <property type="entry name" value="Ribosomal_uS13-like_H2TH"/>
</dbReference>
<evidence type="ECO:0000256" key="13">
    <source>
        <dbReference type="PROSITE-ProRule" id="PRU00391"/>
    </source>
</evidence>
<keyword evidence="9" id="KW-0234">DNA repair</keyword>
<evidence type="ECO:0000259" key="15">
    <source>
        <dbReference type="PROSITE" id="PS51066"/>
    </source>
</evidence>
<dbReference type="SUPFAM" id="SSF81624">
    <property type="entry name" value="N-terminal domain of MutM-like DNA repair proteins"/>
    <property type="match status" value="1"/>
</dbReference>
<evidence type="ECO:0000256" key="4">
    <source>
        <dbReference type="ARBA" id="ARBA00022763"/>
    </source>
</evidence>
<evidence type="ECO:0000256" key="10">
    <source>
        <dbReference type="ARBA" id="ARBA00023239"/>
    </source>
</evidence>
<evidence type="ECO:0000256" key="7">
    <source>
        <dbReference type="ARBA" id="ARBA00022833"/>
    </source>
</evidence>
<dbReference type="PANTHER" id="PTHR42697">
    <property type="entry name" value="ENDONUCLEASE 8"/>
    <property type="match status" value="1"/>
</dbReference>
<keyword evidence="17" id="KW-0540">Nuclease</keyword>
<dbReference type="InterPro" id="IPR000214">
    <property type="entry name" value="Znf_DNA_glyclase/AP_lyase"/>
</dbReference>
<protein>
    <recommendedName>
        <fullName evidence="2">DNA-(apurinic or apyrimidinic site) lyase</fullName>
        <ecNumber evidence="2">4.2.99.18</ecNumber>
    </recommendedName>
</protein>
<keyword evidence="4" id="KW-0227">DNA damage</keyword>
<evidence type="ECO:0000256" key="2">
    <source>
        <dbReference type="ARBA" id="ARBA00012720"/>
    </source>
</evidence>
<dbReference type="EC" id="4.2.99.18" evidence="2"/>
<dbReference type="SUPFAM" id="SSF46946">
    <property type="entry name" value="S13-like H2TH domain"/>
    <property type="match status" value="1"/>
</dbReference>
<dbReference type="Gene3D" id="1.10.8.50">
    <property type="match status" value="1"/>
</dbReference>
<dbReference type="InterPro" id="IPR012319">
    <property type="entry name" value="FPG_cat"/>
</dbReference>
<name>A0A1X7C935_9MICC</name>
<keyword evidence="6" id="KW-0378">Hydrolase</keyword>
<evidence type="ECO:0000313" key="18">
    <source>
        <dbReference type="Proteomes" id="UP000192929"/>
    </source>
</evidence>
<dbReference type="InterPro" id="IPR015886">
    <property type="entry name" value="H2TH_FPG"/>
</dbReference>
<dbReference type="Proteomes" id="UP000192929">
    <property type="component" value="Unassembled WGS sequence"/>
</dbReference>
<keyword evidence="5 13" id="KW-0863">Zinc-finger</keyword>
<proteinExistence type="inferred from homology"/>
<evidence type="ECO:0000313" key="17">
    <source>
        <dbReference type="EMBL" id="SME92311.1"/>
    </source>
</evidence>
<keyword evidence="11" id="KW-0511">Multifunctional enzyme</keyword>
<feature type="domain" description="FPG-type" evidence="15">
    <location>
        <begin position="311"/>
        <end position="367"/>
    </location>
</feature>
<dbReference type="PROSITE" id="PS51068">
    <property type="entry name" value="FPG_CAT"/>
    <property type="match status" value="1"/>
</dbReference>
<accession>A0A1X7C935</accession>
<dbReference type="CDD" id="cd08971">
    <property type="entry name" value="AcNei2_N"/>
    <property type="match status" value="1"/>
</dbReference>
<keyword evidence="7" id="KW-0862">Zinc</keyword>
<evidence type="ECO:0000259" key="16">
    <source>
        <dbReference type="PROSITE" id="PS51068"/>
    </source>
</evidence>
<dbReference type="SMART" id="SM01232">
    <property type="entry name" value="H2TH"/>
    <property type="match status" value="1"/>
</dbReference>
<dbReference type="GO" id="GO:0006284">
    <property type="term" value="P:base-excision repair"/>
    <property type="evidence" value="ECO:0007669"/>
    <property type="project" value="InterPro"/>
</dbReference>
<dbReference type="SMART" id="SM00898">
    <property type="entry name" value="Fapy_DNA_glyco"/>
    <property type="match status" value="1"/>
</dbReference>
<sequence length="368" mass="39729">MPEGDSVYRQCKMLREALEGSVIVSSDFRVPSLATSDVSGRTVVAVVPRGKHILIRLSQAPDAAELKSGAEPLTLHSHLMMDGTWRVFDREPAGGAPTGSGGEPQAARSKGDAPAGSGRAASSSRARNGMRTSRPGASPYRPRGQARRGGSVRSRAEARTRLSADVSIGQGSHTIRAILRTEDVEAVGFDVKDVRLVPTRLEDEQLVGYLGPDILGPDWDLEKALERLSAQPDRAIGTALMNQRNLAGIGNVYRVEVLFMSRTNPWVTVGSLPEGKLREIVTLAHKLLHLNKDRSMRSTVGQAPQGRPLFWAYGKDGQPCRRCGAVLRRGEIDDALLTVPAPDGTTTAPGTAVQHLRKIVWCPRCQSE</sequence>
<evidence type="ECO:0000256" key="12">
    <source>
        <dbReference type="ARBA" id="ARBA00023295"/>
    </source>
</evidence>
<evidence type="ECO:0000256" key="6">
    <source>
        <dbReference type="ARBA" id="ARBA00022801"/>
    </source>
</evidence>
<dbReference type="PROSITE" id="PS51066">
    <property type="entry name" value="ZF_FPG_2"/>
    <property type="match status" value="1"/>
</dbReference>
<keyword evidence="3" id="KW-0479">Metal-binding</keyword>
<dbReference type="AlphaFoldDB" id="A0A1X7C935"/>
<evidence type="ECO:0000256" key="11">
    <source>
        <dbReference type="ARBA" id="ARBA00023268"/>
    </source>
</evidence>
<evidence type="ECO:0000256" key="1">
    <source>
        <dbReference type="ARBA" id="ARBA00009409"/>
    </source>
</evidence>
<dbReference type="Pfam" id="PF06831">
    <property type="entry name" value="H2TH"/>
    <property type="match status" value="1"/>
</dbReference>
<evidence type="ECO:0000256" key="14">
    <source>
        <dbReference type="SAM" id="MobiDB-lite"/>
    </source>
</evidence>
<dbReference type="GO" id="GO:0003684">
    <property type="term" value="F:damaged DNA binding"/>
    <property type="evidence" value="ECO:0007669"/>
    <property type="project" value="InterPro"/>
</dbReference>
<comment type="similarity">
    <text evidence="1">Belongs to the FPG family.</text>
</comment>
<keyword evidence="12" id="KW-0326">Glycosidase</keyword>
<dbReference type="GO" id="GO:0140078">
    <property type="term" value="F:class I DNA-(apurinic or apyrimidinic site) endonuclease activity"/>
    <property type="evidence" value="ECO:0007669"/>
    <property type="project" value="UniProtKB-EC"/>
</dbReference>
<dbReference type="Pfam" id="PF01149">
    <property type="entry name" value="Fapy_DNA_glyco"/>
    <property type="match status" value="1"/>
</dbReference>